<proteinExistence type="predicted"/>
<evidence type="ECO:0000313" key="3">
    <source>
        <dbReference type="RefSeq" id="XP_010455833.1"/>
    </source>
</evidence>
<organism evidence="2 3">
    <name type="scientific">Camelina sativa</name>
    <name type="common">False flax</name>
    <name type="synonym">Myagrum sativum</name>
    <dbReference type="NCBI Taxonomy" id="90675"/>
    <lineage>
        <taxon>Eukaryota</taxon>
        <taxon>Viridiplantae</taxon>
        <taxon>Streptophyta</taxon>
        <taxon>Embryophyta</taxon>
        <taxon>Tracheophyta</taxon>
        <taxon>Spermatophyta</taxon>
        <taxon>Magnoliopsida</taxon>
        <taxon>eudicotyledons</taxon>
        <taxon>Gunneridae</taxon>
        <taxon>Pentapetalae</taxon>
        <taxon>rosids</taxon>
        <taxon>malvids</taxon>
        <taxon>Brassicales</taxon>
        <taxon>Brassicaceae</taxon>
        <taxon>Camelineae</taxon>
        <taxon>Camelina</taxon>
    </lineage>
</organism>
<name>A0ABM0VGK0_CAMSA</name>
<reference evidence="3" key="2">
    <citation type="submission" date="2025-08" db="UniProtKB">
        <authorList>
            <consortium name="RefSeq"/>
        </authorList>
    </citation>
    <scope>IDENTIFICATION</scope>
    <source>
        <tissue evidence="3">Leaf</tissue>
    </source>
</reference>
<sequence length="111" mass="13174">MSKDKIVMLSYELSSSSPMEVNKEEVQNHFQSEEDDEDTSLGKRKINTIIKKDNEREVKRIAFSQEPLQEKEEDIDMIEEDTEREDHRVNDKIMEDNVHEEEYVVDFGGFF</sequence>
<gene>
    <name evidence="3" type="primary">LOC104737364</name>
</gene>
<protein>
    <submittedName>
        <fullName evidence="3">Uncharacterized protein LOC104737364</fullName>
    </submittedName>
</protein>
<dbReference type="Proteomes" id="UP000694864">
    <property type="component" value="Chromosome 13"/>
</dbReference>
<evidence type="ECO:0000256" key="1">
    <source>
        <dbReference type="SAM" id="MobiDB-lite"/>
    </source>
</evidence>
<dbReference type="GeneID" id="104737364"/>
<keyword evidence="2" id="KW-1185">Reference proteome</keyword>
<dbReference type="RefSeq" id="XP_010455833.1">
    <property type="nucleotide sequence ID" value="XM_010457531.2"/>
</dbReference>
<reference evidence="2" key="1">
    <citation type="journal article" date="2014" name="Nat. Commun.">
        <title>The emerging biofuel crop Camelina sativa retains a highly undifferentiated hexaploid genome structure.</title>
        <authorList>
            <person name="Kagale S."/>
            <person name="Koh C."/>
            <person name="Nixon J."/>
            <person name="Bollina V."/>
            <person name="Clarke W.E."/>
            <person name="Tuteja R."/>
            <person name="Spillane C."/>
            <person name="Robinson S.J."/>
            <person name="Links M.G."/>
            <person name="Clarke C."/>
            <person name="Higgins E.E."/>
            <person name="Huebert T."/>
            <person name="Sharpe A.G."/>
            <person name="Parkin I.A."/>
        </authorList>
    </citation>
    <scope>NUCLEOTIDE SEQUENCE [LARGE SCALE GENOMIC DNA]</scope>
    <source>
        <strain evidence="2">cv. DH55</strain>
    </source>
</reference>
<accession>A0ABM0VGK0</accession>
<evidence type="ECO:0000313" key="2">
    <source>
        <dbReference type="Proteomes" id="UP000694864"/>
    </source>
</evidence>
<feature type="region of interest" description="Disordered" evidence="1">
    <location>
        <begin position="16"/>
        <end position="40"/>
    </location>
</feature>